<feature type="region of interest" description="Disordered" evidence="10">
    <location>
        <begin position="19"/>
        <end position="57"/>
    </location>
</feature>
<keyword evidence="7" id="KW-0804">Transcription</keyword>
<dbReference type="InterPro" id="IPR052035">
    <property type="entry name" value="ZnF_BED_domain_contain"/>
</dbReference>
<keyword evidence="5" id="KW-0805">Transcription regulation</keyword>
<dbReference type="SUPFAM" id="SSF57667">
    <property type="entry name" value="beta-beta-alpha zinc fingers"/>
    <property type="match status" value="1"/>
</dbReference>
<dbReference type="InterPro" id="IPR003656">
    <property type="entry name" value="Znf_BED"/>
</dbReference>
<dbReference type="Proteomes" id="UP000826656">
    <property type="component" value="Unassembled WGS sequence"/>
</dbReference>
<feature type="compositionally biased region" description="Polar residues" evidence="10">
    <location>
        <begin position="42"/>
        <end position="57"/>
    </location>
</feature>
<keyword evidence="6" id="KW-0238">DNA-binding</keyword>
<evidence type="ECO:0000256" key="10">
    <source>
        <dbReference type="SAM" id="MobiDB-lite"/>
    </source>
</evidence>
<evidence type="ECO:0000313" key="13">
    <source>
        <dbReference type="Proteomes" id="UP000826656"/>
    </source>
</evidence>
<accession>A0ABQ7UFS0</accession>
<dbReference type="Pfam" id="PF05699">
    <property type="entry name" value="Dimer_Tnp_hAT"/>
    <property type="match status" value="1"/>
</dbReference>
<evidence type="ECO:0000256" key="8">
    <source>
        <dbReference type="ARBA" id="ARBA00023242"/>
    </source>
</evidence>
<evidence type="ECO:0000256" key="5">
    <source>
        <dbReference type="ARBA" id="ARBA00023015"/>
    </source>
</evidence>
<gene>
    <name evidence="12" type="ORF">KY290_027688</name>
</gene>
<evidence type="ECO:0000256" key="1">
    <source>
        <dbReference type="ARBA" id="ARBA00004123"/>
    </source>
</evidence>
<feature type="compositionally biased region" description="Basic residues" evidence="10">
    <location>
        <begin position="24"/>
        <end position="41"/>
    </location>
</feature>
<evidence type="ECO:0000256" key="7">
    <source>
        <dbReference type="ARBA" id="ARBA00023163"/>
    </source>
</evidence>
<evidence type="ECO:0000256" key="6">
    <source>
        <dbReference type="ARBA" id="ARBA00023125"/>
    </source>
</evidence>
<evidence type="ECO:0000313" key="12">
    <source>
        <dbReference type="EMBL" id="KAH0748456.1"/>
    </source>
</evidence>
<dbReference type="PANTHER" id="PTHR46481:SF2">
    <property type="entry name" value="BED-TYPE DOMAIN-CONTAINING PROTEIN"/>
    <property type="match status" value="1"/>
</dbReference>
<dbReference type="Pfam" id="PF02892">
    <property type="entry name" value="zf-BED"/>
    <property type="match status" value="1"/>
</dbReference>
<dbReference type="InterPro" id="IPR008906">
    <property type="entry name" value="HATC_C_dom"/>
</dbReference>
<evidence type="ECO:0000256" key="3">
    <source>
        <dbReference type="ARBA" id="ARBA00022771"/>
    </source>
</evidence>
<protein>
    <recommendedName>
        <fullName evidence="11">BED-type domain-containing protein</fullName>
    </recommendedName>
</protein>
<comment type="subcellular location">
    <subcellularLocation>
        <location evidence="1">Nucleus</location>
    </subcellularLocation>
</comment>
<evidence type="ECO:0000256" key="4">
    <source>
        <dbReference type="ARBA" id="ARBA00022833"/>
    </source>
</evidence>
<evidence type="ECO:0000259" key="11">
    <source>
        <dbReference type="PROSITE" id="PS50808"/>
    </source>
</evidence>
<reference evidence="12 13" key="1">
    <citation type="journal article" date="2021" name="bioRxiv">
        <title>Chromosome-scale and haplotype-resolved genome assembly of a tetraploid potato cultivar.</title>
        <authorList>
            <person name="Sun H."/>
            <person name="Jiao W.-B."/>
            <person name="Krause K."/>
            <person name="Campoy J.A."/>
            <person name="Goel M."/>
            <person name="Folz-Donahue K."/>
            <person name="Kukat C."/>
            <person name="Huettel B."/>
            <person name="Schneeberger K."/>
        </authorList>
    </citation>
    <scope>NUCLEOTIDE SEQUENCE [LARGE SCALE GENOMIC DNA]</scope>
    <source>
        <strain evidence="12">SolTubOtavaFocal</strain>
        <tissue evidence="12">Leaves</tissue>
    </source>
</reference>
<dbReference type="InterPro" id="IPR012337">
    <property type="entry name" value="RNaseH-like_sf"/>
</dbReference>
<dbReference type="PROSITE" id="PS50808">
    <property type="entry name" value="ZF_BED"/>
    <property type="match status" value="1"/>
</dbReference>
<evidence type="ECO:0000256" key="2">
    <source>
        <dbReference type="ARBA" id="ARBA00022723"/>
    </source>
</evidence>
<dbReference type="PANTHER" id="PTHR46481">
    <property type="entry name" value="ZINC FINGER BED DOMAIN-CONTAINING PROTEIN 4"/>
    <property type="match status" value="1"/>
</dbReference>
<evidence type="ECO:0000256" key="9">
    <source>
        <dbReference type="PROSITE-ProRule" id="PRU00027"/>
    </source>
</evidence>
<sequence length="423" mass="48152">METTAGVDVEMIIDSSPVVSIPQKKGKSTPHLHTPPRKQKRTTLIDSNPTDGNNGRETSQIWDHFAKFIAKGGKRRAKCNYCVKHFAAETKTNGTSILWSHLNDKCLKSPFRFVDRRQTTLKSVPIKVGGKENGTRSIEKIVYNVEDIRRVIAEFVIIDEQPFKVVEGEVTLDNAFANDAAINHLKARTDDWKGVILRNEFLHVRCNAHILNIIVKEGLDEQIESISRITNALKYVKSSASRFASFKSYVEKVKLDTHGVLSLDVETRWNSTYTMLETAVNFEKAFARMYVDDHNYRKYCLQSELKGHPTTNDWQLVKDNVEGVLKRLYNHYNNSSTGTFTDNIGEKTKDFNILTWWKASSNRYPTISKMARDVLSIPVSTVAFESTFSTGGRILDSYRSSLSPKTVEALIYTQQWIRSPSKE</sequence>
<keyword evidence="8" id="KW-0539">Nucleus</keyword>
<keyword evidence="2" id="KW-0479">Metal-binding</keyword>
<keyword evidence="13" id="KW-1185">Reference proteome</keyword>
<organism evidence="12 13">
    <name type="scientific">Solanum tuberosum</name>
    <name type="common">Potato</name>
    <dbReference type="NCBI Taxonomy" id="4113"/>
    <lineage>
        <taxon>Eukaryota</taxon>
        <taxon>Viridiplantae</taxon>
        <taxon>Streptophyta</taxon>
        <taxon>Embryophyta</taxon>
        <taxon>Tracheophyta</taxon>
        <taxon>Spermatophyta</taxon>
        <taxon>Magnoliopsida</taxon>
        <taxon>eudicotyledons</taxon>
        <taxon>Gunneridae</taxon>
        <taxon>Pentapetalae</taxon>
        <taxon>asterids</taxon>
        <taxon>lamiids</taxon>
        <taxon>Solanales</taxon>
        <taxon>Solanaceae</taxon>
        <taxon>Solanoideae</taxon>
        <taxon>Solaneae</taxon>
        <taxon>Solanum</taxon>
    </lineage>
</organism>
<dbReference type="EMBL" id="JAIVGD010000019">
    <property type="protein sequence ID" value="KAH0748456.1"/>
    <property type="molecule type" value="Genomic_DNA"/>
</dbReference>
<dbReference type="SMART" id="SM00614">
    <property type="entry name" value="ZnF_BED"/>
    <property type="match status" value="1"/>
</dbReference>
<keyword evidence="3 9" id="KW-0863">Zinc-finger</keyword>
<name>A0ABQ7UFS0_SOLTU</name>
<dbReference type="InterPro" id="IPR036236">
    <property type="entry name" value="Znf_C2H2_sf"/>
</dbReference>
<proteinExistence type="predicted"/>
<dbReference type="SUPFAM" id="SSF53098">
    <property type="entry name" value="Ribonuclease H-like"/>
    <property type="match status" value="1"/>
</dbReference>
<comment type="caution">
    <text evidence="12">The sequence shown here is derived from an EMBL/GenBank/DDBJ whole genome shotgun (WGS) entry which is preliminary data.</text>
</comment>
<keyword evidence="4" id="KW-0862">Zinc</keyword>
<feature type="domain" description="BED-type" evidence="11">
    <location>
        <begin position="56"/>
        <end position="113"/>
    </location>
</feature>